<dbReference type="SUPFAM" id="SSF55729">
    <property type="entry name" value="Acyl-CoA N-acyltransferases (Nat)"/>
    <property type="match status" value="1"/>
</dbReference>
<dbReference type="Pfam" id="PF00583">
    <property type="entry name" value="Acetyltransf_1"/>
    <property type="match status" value="1"/>
</dbReference>
<evidence type="ECO:0000313" key="5">
    <source>
        <dbReference type="Proteomes" id="UP000037688"/>
    </source>
</evidence>
<gene>
    <name evidence="4" type="ORF">AMS66_08030</name>
</gene>
<dbReference type="InterPro" id="IPR016181">
    <property type="entry name" value="Acyl_CoA_acyltransferase"/>
</dbReference>
<protein>
    <recommendedName>
        <fullName evidence="3">N-acetyltransferase domain-containing protein</fullName>
    </recommendedName>
</protein>
<dbReference type="InterPro" id="IPR000182">
    <property type="entry name" value="GNAT_dom"/>
</dbReference>
<evidence type="ECO:0000256" key="2">
    <source>
        <dbReference type="ARBA" id="ARBA00023315"/>
    </source>
</evidence>
<accession>A0A0M9BQ12</accession>
<dbReference type="CDD" id="cd04301">
    <property type="entry name" value="NAT_SF"/>
    <property type="match status" value="1"/>
</dbReference>
<organism evidence="4 5">
    <name type="scientific">Paenibacillus xylanivorans</name>
    <dbReference type="NCBI Taxonomy" id="1705561"/>
    <lineage>
        <taxon>Bacteria</taxon>
        <taxon>Bacillati</taxon>
        <taxon>Bacillota</taxon>
        <taxon>Bacilli</taxon>
        <taxon>Bacillales</taxon>
        <taxon>Paenibacillaceae</taxon>
        <taxon>Paenibacillus</taxon>
    </lineage>
</organism>
<dbReference type="AlphaFoldDB" id="A0A0M9BQ12"/>
<dbReference type="PANTHER" id="PTHR43420">
    <property type="entry name" value="ACETYLTRANSFERASE"/>
    <property type="match status" value="1"/>
</dbReference>
<keyword evidence="5" id="KW-1185">Reference proteome</keyword>
<dbReference type="Proteomes" id="UP000037688">
    <property type="component" value="Unassembled WGS sequence"/>
</dbReference>
<name>A0A0M9BQ12_9BACL</name>
<dbReference type="InterPro" id="IPR050680">
    <property type="entry name" value="YpeA/RimI_acetyltransf"/>
</dbReference>
<sequence length="167" mass="19913">MEQLNTKLITRLALPEEASIVLNLWQESARWLNSKEIYQWRPEYFNLEQVIEFMTEGSDVYLAEMNHEIVGTYTLTWSDPLIWEELDNTISGYIHRFAVNRDFKGQNIGLLLLKSAEENIRQKGKTLIRLDCMADNLRLNQYYKDYGFQYIRRMKQGNWSASLYEKQ</sequence>
<evidence type="ECO:0000256" key="1">
    <source>
        <dbReference type="ARBA" id="ARBA00022679"/>
    </source>
</evidence>
<comment type="caution">
    <text evidence="4">The sequence shown here is derived from an EMBL/GenBank/DDBJ whole genome shotgun (WGS) entry which is preliminary data.</text>
</comment>
<evidence type="ECO:0000259" key="3">
    <source>
        <dbReference type="PROSITE" id="PS51186"/>
    </source>
</evidence>
<dbReference type="OrthoDB" id="6382410at2"/>
<reference evidence="4 5" key="1">
    <citation type="submission" date="2015-08" db="EMBL/GenBank/DDBJ databases">
        <title>Draft genome sequence of cellulolytic and xylanolytic Paenibacillus sp. A59, isolated from a decaying forest soil from Patagonia, Argentina.</title>
        <authorList>
            <person name="Ghio S."/>
            <person name="Caceres A.M."/>
            <person name="Talia P."/>
            <person name="Grasso D."/>
            <person name="Campos E."/>
        </authorList>
    </citation>
    <scope>NUCLEOTIDE SEQUENCE [LARGE SCALE GENOMIC DNA]</scope>
    <source>
        <strain evidence="4 5">A59</strain>
    </source>
</reference>
<keyword evidence="2" id="KW-0012">Acyltransferase</keyword>
<dbReference type="PATRIC" id="fig|1705561.3.peg.1437"/>
<dbReference type="PROSITE" id="PS51186">
    <property type="entry name" value="GNAT"/>
    <property type="match status" value="1"/>
</dbReference>
<evidence type="ECO:0000313" key="4">
    <source>
        <dbReference type="EMBL" id="KOY16820.1"/>
    </source>
</evidence>
<proteinExistence type="predicted"/>
<feature type="domain" description="N-acetyltransferase" evidence="3">
    <location>
        <begin position="8"/>
        <end position="167"/>
    </location>
</feature>
<dbReference type="EMBL" id="LITU01000050">
    <property type="protein sequence ID" value="KOY16820.1"/>
    <property type="molecule type" value="Genomic_DNA"/>
</dbReference>
<keyword evidence="1" id="KW-0808">Transferase</keyword>
<dbReference type="GO" id="GO:0016747">
    <property type="term" value="F:acyltransferase activity, transferring groups other than amino-acyl groups"/>
    <property type="evidence" value="ECO:0007669"/>
    <property type="project" value="InterPro"/>
</dbReference>
<dbReference type="Gene3D" id="3.40.630.30">
    <property type="match status" value="1"/>
</dbReference>